<keyword evidence="2" id="KW-1185">Reference proteome</keyword>
<accession>Q647F9</accession>
<dbReference type="RefSeq" id="YP_164344.1">
    <property type="nucleotide sequence ID" value="NC_006556.1"/>
</dbReference>
<proteinExistence type="predicted"/>
<evidence type="ECO:0000313" key="2">
    <source>
        <dbReference type="Proteomes" id="UP000006730"/>
    </source>
</evidence>
<dbReference type="KEGG" id="vg:5141611"/>
<name>Q647F9_9VIRU</name>
<reference evidence="1 2" key="1">
    <citation type="journal article" date="2006" name="Virology">
        <title>TTSV1, a new virus-like particle isolated from the hyperthermophilic crenarchaeote Thermoproteus tenax.</title>
        <authorList>
            <person name="Ahn D.G."/>
            <person name="Kim S.I."/>
            <person name="Rhee J.K."/>
            <person name="Kim K.P."/>
            <person name="Pan J.G."/>
            <person name="Oh J.W."/>
        </authorList>
    </citation>
    <scope>NUCLEOTIDE SEQUENCE</scope>
</reference>
<evidence type="ECO:0000313" key="1">
    <source>
        <dbReference type="EMBL" id="AAU25953.1"/>
    </source>
</evidence>
<organism evidence="1 2">
    <name type="scientific">Thermoproteus tenax spherical virus 1</name>
    <dbReference type="NCBI Taxonomy" id="292639"/>
    <lineage>
        <taxon>Viruses</taxon>
        <taxon>Viruses incertae sedis</taxon>
        <taxon>Globuloviridae</taxon>
        <taxon>Alphaglobulovirus</taxon>
        <taxon>Alphaglobulovirus cinderense</taxon>
    </lineage>
</organism>
<protein>
    <submittedName>
        <fullName evidence="1">Uncharacterized protein</fullName>
    </submittedName>
</protein>
<dbReference type="GeneID" id="5141611"/>
<sequence length="159" mass="18482">MELGDWVGKAFQKPTGLTNEVMIKGAVEVTLDYLYQRIKKTVERYGGNMKLPISYVHGKCADEHQPKEYECICIDPRTLTRRLGFRHKDGKRIIEMIFAKALMPYWVKASVDHRIHYCLPWVECVVVEGERVCKPSDVPSEWLEHVESIIKPQRNEVHA</sequence>
<dbReference type="Proteomes" id="UP000006730">
    <property type="component" value="Segment"/>
</dbReference>
<dbReference type="EMBL" id="AY722806">
    <property type="protein sequence ID" value="AAU25953.1"/>
    <property type="molecule type" value="Genomic_DNA"/>
</dbReference>